<dbReference type="SUPFAM" id="SSF48695">
    <property type="entry name" value="Multiheme cytochromes"/>
    <property type="match status" value="1"/>
</dbReference>
<dbReference type="Gene3D" id="3.90.10.10">
    <property type="entry name" value="Cytochrome C3"/>
    <property type="match status" value="1"/>
</dbReference>
<dbReference type="AlphaFoldDB" id="A0A1I2CF81"/>
<accession>A0A1I2CF81</accession>
<dbReference type="PANTHER" id="PTHR35038:SF8">
    <property type="entry name" value="C-TYPE POLYHEME CYTOCHROME OMCC"/>
    <property type="match status" value="1"/>
</dbReference>
<dbReference type="STRING" id="34086.SAMN04488084_107190"/>
<evidence type="ECO:0000313" key="2">
    <source>
        <dbReference type="EMBL" id="SFE66918.1"/>
    </source>
</evidence>
<proteinExistence type="predicted"/>
<evidence type="ECO:0008006" key="4">
    <source>
        <dbReference type="Google" id="ProtNLM"/>
    </source>
</evidence>
<evidence type="ECO:0000256" key="1">
    <source>
        <dbReference type="ARBA" id="ARBA00022729"/>
    </source>
</evidence>
<organism evidence="2 3">
    <name type="scientific">Pedobacter antarcticus</name>
    <dbReference type="NCBI Taxonomy" id="34086"/>
    <lineage>
        <taxon>Bacteria</taxon>
        <taxon>Pseudomonadati</taxon>
        <taxon>Bacteroidota</taxon>
        <taxon>Sphingobacteriia</taxon>
        <taxon>Sphingobacteriales</taxon>
        <taxon>Sphingobacteriaceae</taxon>
        <taxon>Pedobacter</taxon>
    </lineage>
</organism>
<dbReference type="PANTHER" id="PTHR35038">
    <property type="entry name" value="DISSIMILATORY SULFITE REDUCTASE SIRA"/>
    <property type="match status" value="1"/>
</dbReference>
<keyword evidence="1" id="KW-0732">Signal</keyword>
<dbReference type="InterPro" id="IPR051829">
    <property type="entry name" value="Multiheme_Cytochr_ET"/>
</dbReference>
<gene>
    <name evidence="2" type="ORF">SAMN03003324_01038</name>
</gene>
<dbReference type="RefSeq" id="WP_074963912.1">
    <property type="nucleotide sequence ID" value="NZ_FONS01000002.1"/>
</dbReference>
<dbReference type="InterPro" id="IPR036280">
    <property type="entry name" value="Multihaem_cyt_sf"/>
</dbReference>
<sequence length="396" mass="44425">MGKRRILLIFFTLGTLVMLIVQCTQIESKDIRGAAYAGSETCVSCHGDLQHSDVHNAHLRSSGLLNPGSADSLEIPSGEFIFNEKTKVKVENRADGLYQIALINGENKKEEKSAVYFGSGAHAYTFAFWYGNQLMQMPLNYLPAEKLWVNSPGFPEEQIYFGRPIITKCLECHSSYIKKDPIKAGTFKAQEEQYIQGSLIAGIDCERCHGPAAEHVNFHKENPEEKKAYAMVKYETLSHSRKIDMCGVCHSGMGHQTLKSNFAFKPGDTLQALPQYRTYQGEDPDVHGKQKPLLEASKCYQIGKADCLSCHDIHGKKTMNLSLYSQKCISCHQDTKHETLPEKDRAVLAANCIDCHMPVKTSQDIGFQLSNSKEKLPYRLRTHRIAIYQDVIAGKQ</sequence>
<protein>
    <recommendedName>
        <fullName evidence="4">Cytochrome c554 and c-prime</fullName>
    </recommendedName>
</protein>
<evidence type="ECO:0000313" key="3">
    <source>
        <dbReference type="Proteomes" id="UP000183129"/>
    </source>
</evidence>
<name>A0A1I2CF81_9SPHI</name>
<reference evidence="2 3" key="1">
    <citation type="submission" date="2016-10" db="EMBL/GenBank/DDBJ databases">
        <authorList>
            <person name="de Groot N.N."/>
        </authorList>
    </citation>
    <scope>NUCLEOTIDE SEQUENCE [LARGE SCALE GENOMIC DNA]</scope>
    <source>
        <strain evidence="2 3">ATCC 51969</strain>
    </source>
</reference>
<dbReference type="Proteomes" id="UP000183129">
    <property type="component" value="Unassembled WGS sequence"/>
</dbReference>
<dbReference type="Gene3D" id="1.10.1130.10">
    <property type="entry name" value="Flavocytochrome C3, Chain A"/>
    <property type="match status" value="1"/>
</dbReference>
<dbReference type="EMBL" id="FONS01000002">
    <property type="protein sequence ID" value="SFE66918.1"/>
    <property type="molecule type" value="Genomic_DNA"/>
</dbReference>